<evidence type="ECO:0000313" key="1">
    <source>
        <dbReference type="EMBL" id="DAE08995.1"/>
    </source>
</evidence>
<name>A0A8S5PR79_9CAUD</name>
<reference evidence="1" key="1">
    <citation type="journal article" date="2021" name="Proc. Natl. Acad. Sci. U.S.A.">
        <title>A Catalog of Tens of Thousands of Viruses from Human Metagenomes Reveals Hidden Associations with Chronic Diseases.</title>
        <authorList>
            <person name="Tisza M.J."/>
            <person name="Buck C.B."/>
        </authorList>
    </citation>
    <scope>NUCLEOTIDE SEQUENCE</scope>
    <source>
        <strain evidence="1">Ct16M3</strain>
    </source>
</reference>
<organism evidence="1">
    <name type="scientific">Siphoviridae sp. ct16M3</name>
    <dbReference type="NCBI Taxonomy" id="2825305"/>
    <lineage>
        <taxon>Viruses</taxon>
        <taxon>Duplodnaviria</taxon>
        <taxon>Heunggongvirae</taxon>
        <taxon>Uroviricota</taxon>
        <taxon>Caudoviricetes</taxon>
    </lineage>
</organism>
<sequence length="37" mass="4353">MSKGMNKTSSIKILLELKVNKAKENKKWLRRNLNPLK</sequence>
<proteinExistence type="predicted"/>
<accession>A0A8S5PR79</accession>
<dbReference type="EMBL" id="BK015481">
    <property type="protein sequence ID" value="DAE08995.1"/>
    <property type="molecule type" value="Genomic_DNA"/>
</dbReference>
<protein>
    <submittedName>
        <fullName evidence="1">Uncharacterized protein</fullName>
    </submittedName>
</protein>